<keyword evidence="1" id="KW-0802">TPR repeat</keyword>
<evidence type="ECO:0000313" key="3">
    <source>
        <dbReference type="Proteomes" id="UP000094801"/>
    </source>
</evidence>
<dbReference type="EMBL" id="KV453847">
    <property type="protein sequence ID" value="ODV88310.1"/>
    <property type="molecule type" value="Genomic_DNA"/>
</dbReference>
<reference evidence="3" key="1">
    <citation type="submission" date="2016-04" db="EMBL/GenBank/DDBJ databases">
        <title>Comparative genomics of biotechnologically important yeasts.</title>
        <authorList>
            <consortium name="DOE Joint Genome Institute"/>
            <person name="Riley R."/>
            <person name="Haridas S."/>
            <person name="Wolfe K.H."/>
            <person name="Lopes M.R."/>
            <person name="Hittinger C.T."/>
            <person name="Goker M."/>
            <person name="Salamov A."/>
            <person name="Wisecaver J."/>
            <person name="Long T.M."/>
            <person name="Aerts A.L."/>
            <person name="Barry K."/>
            <person name="Choi C."/>
            <person name="Clum A."/>
            <person name="Coughlan A.Y."/>
            <person name="Deshpande S."/>
            <person name="Douglass A.P."/>
            <person name="Hanson S.J."/>
            <person name="Klenk H.-P."/>
            <person name="Labutti K."/>
            <person name="Lapidus A."/>
            <person name="Lindquist E."/>
            <person name="Lipzen A."/>
            <person name="Meier-Kolthoff J.P."/>
            <person name="Ohm R.A."/>
            <person name="Otillar R.P."/>
            <person name="Pangilinan J."/>
            <person name="Peng Y."/>
            <person name="Rokas A."/>
            <person name="Rosa C.A."/>
            <person name="Scheuner C."/>
            <person name="Sibirny A.A."/>
            <person name="Slot J.C."/>
            <person name="Stielow J.B."/>
            <person name="Sun H."/>
            <person name="Kurtzman C.P."/>
            <person name="Blackwell M."/>
            <person name="Grigoriev I.V."/>
            <person name="Jeffries T.W."/>
        </authorList>
    </citation>
    <scope>NUCLEOTIDE SEQUENCE [LARGE SCALE GENOMIC DNA]</scope>
    <source>
        <strain evidence="3">NRRL YB-2248</strain>
    </source>
</reference>
<proteinExistence type="predicted"/>
<evidence type="ECO:0000313" key="2">
    <source>
        <dbReference type="EMBL" id="ODV88310.1"/>
    </source>
</evidence>
<name>A0A1E4T974_9ASCO</name>
<dbReference type="SUPFAM" id="SSF81901">
    <property type="entry name" value="HCP-like"/>
    <property type="match status" value="1"/>
</dbReference>
<dbReference type="PROSITE" id="PS50005">
    <property type="entry name" value="TPR"/>
    <property type="match status" value="2"/>
</dbReference>
<dbReference type="AlphaFoldDB" id="A0A1E4T974"/>
<feature type="repeat" description="TPR" evidence="1">
    <location>
        <begin position="126"/>
        <end position="159"/>
    </location>
</feature>
<keyword evidence="3" id="KW-1185">Reference proteome</keyword>
<feature type="repeat" description="TPR" evidence="1">
    <location>
        <begin position="89"/>
        <end position="122"/>
    </location>
</feature>
<dbReference type="InterPro" id="IPR019734">
    <property type="entry name" value="TPR_rpt"/>
</dbReference>
<organism evidence="2 3">
    <name type="scientific">[Candida] arabinofermentans NRRL YB-2248</name>
    <dbReference type="NCBI Taxonomy" id="983967"/>
    <lineage>
        <taxon>Eukaryota</taxon>
        <taxon>Fungi</taxon>
        <taxon>Dikarya</taxon>
        <taxon>Ascomycota</taxon>
        <taxon>Saccharomycotina</taxon>
        <taxon>Pichiomycetes</taxon>
        <taxon>Pichiales</taxon>
        <taxon>Pichiaceae</taxon>
        <taxon>Ogataea</taxon>
        <taxon>Ogataea/Candida clade</taxon>
    </lineage>
</organism>
<accession>A0A1E4T974</accession>
<gene>
    <name evidence="2" type="ORF">CANARDRAFT_26460</name>
</gene>
<dbReference type="InterPro" id="IPR011990">
    <property type="entry name" value="TPR-like_helical_dom_sf"/>
</dbReference>
<dbReference type="Proteomes" id="UP000094801">
    <property type="component" value="Unassembled WGS sequence"/>
</dbReference>
<dbReference type="OrthoDB" id="1658288at2759"/>
<dbReference type="Pfam" id="PF13424">
    <property type="entry name" value="TPR_12"/>
    <property type="match status" value="1"/>
</dbReference>
<evidence type="ECO:0000256" key="1">
    <source>
        <dbReference type="PROSITE-ProRule" id="PRU00339"/>
    </source>
</evidence>
<sequence>MIKLVQLKGADLLLFQKVLGEIRQQTHSSNKYLVELEHELIEKAAELGNRDALTILSYEALSDKTGEYTEDDKKQASIFTMKLSRLNHPLVFKMAGDYQYKEGKIQEAIKLYQKFLKLDYNSILSAEVYKTLGTVYFQQGDLIKARLLLEKSINLAPVSKVSQSHFLLGLIYELDPKKARYHFEMSASEGFRESYKNLGFLELNYFNSVYKAKEWFKLGAELGDHECMIGLFDCNIKEKDWKAARSTFKKLLKFVVDNKLELNLHELRAESIQLMNREEKVSSSEDGVMSDNSRWDK</sequence>
<protein>
    <submittedName>
        <fullName evidence="2">Uncharacterized protein</fullName>
    </submittedName>
</protein>
<dbReference type="SMART" id="SM00028">
    <property type="entry name" value="TPR"/>
    <property type="match status" value="2"/>
</dbReference>
<dbReference type="Gene3D" id="1.25.40.10">
    <property type="entry name" value="Tetratricopeptide repeat domain"/>
    <property type="match status" value="1"/>
</dbReference>
<dbReference type="STRING" id="983967.A0A1E4T974"/>